<dbReference type="Proteomes" id="UP000275394">
    <property type="component" value="Unassembled WGS sequence"/>
</dbReference>
<reference evidence="1 2" key="1">
    <citation type="submission" date="2018-11" db="EMBL/GenBank/DDBJ databases">
        <title>Genomic Encyclopedia of Type Strains, Phase IV (KMG-IV): sequencing the most valuable type-strain genomes for metagenomic binning, comparative biology and taxonomic classification.</title>
        <authorList>
            <person name="Goeker M."/>
        </authorList>
    </citation>
    <scope>NUCLEOTIDE SEQUENCE [LARGE SCALE GENOMIC DNA]</scope>
    <source>
        <strain evidence="1 2">DSM 100316</strain>
    </source>
</reference>
<organism evidence="1 2">
    <name type="scientific">Sinobacterium caligoides</name>
    <dbReference type="NCBI Taxonomy" id="933926"/>
    <lineage>
        <taxon>Bacteria</taxon>
        <taxon>Pseudomonadati</taxon>
        <taxon>Pseudomonadota</taxon>
        <taxon>Gammaproteobacteria</taxon>
        <taxon>Cellvibrionales</taxon>
        <taxon>Spongiibacteraceae</taxon>
        <taxon>Sinobacterium</taxon>
    </lineage>
</organism>
<keyword evidence="2" id="KW-1185">Reference proteome</keyword>
<dbReference type="EMBL" id="RKHR01000003">
    <property type="protein sequence ID" value="ROS04975.1"/>
    <property type="molecule type" value="Genomic_DNA"/>
</dbReference>
<sequence length="101" mass="11851">MPVLKISKTLKVIVLTRNLRRSFYILFTKKASIKMSINRGLKYFILRVYNQFLGLEEGGYYEASDSKSAHDKGKNVRGAFVLGHCWYFACRDNRHDEQDQR</sequence>
<evidence type="ECO:0000313" key="2">
    <source>
        <dbReference type="Proteomes" id="UP000275394"/>
    </source>
</evidence>
<accession>A0A3N2E074</accession>
<name>A0A3N2E074_9GAMM</name>
<protein>
    <submittedName>
        <fullName evidence="1">Uncharacterized protein</fullName>
    </submittedName>
</protein>
<proteinExistence type="predicted"/>
<evidence type="ECO:0000313" key="1">
    <source>
        <dbReference type="EMBL" id="ROS04975.1"/>
    </source>
</evidence>
<dbReference type="AlphaFoldDB" id="A0A3N2E074"/>
<gene>
    <name evidence="1" type="ORF">EDC56_0493</name>
</gene>
<comment type="caution">
    <text evidence="1">The sequence shown here is derived from an EMBL/GenBank/DDBJ whole genome shotgun (WGS) entry which is preliminary data.</text>
</comment>